<reference evidence="2" key="2">
    <citation type="journal article" date="2021" name="Mar. Drugs">
        <title>Genome Reduction and Secondary Metabolism of the Marine Sponge-Associated Cyanobacterium Leptothoe.</title>
        <authorList>
            <person name="Konstantinou D."/>
            <person name="Popin R.V."/>
            <person name="Fewer D.P."/>
            <person name="Sivonen K."/>
            <person name="Gkelis S."/>
        </authorList>
    </citation>
    <scope>NUCLEOTIDE SEQUENCE</scope>
    <source>
        <strain evidence="2">TAU-MAC 1115</strain>
    </source>
</reference>
<evidence type="ECO:0000313" key="3">
    <source>
        <dbReference type="Proteomes" id="UP000717364"/>
    </source>
</evidence>
<evidence type="ECO:0000313" key="2">
    <source>
        <dbReference type="EMBL" id="MBT9316873.1"/>
    </source>
</evidence>
<reference evidence="2" key="1">
    <citation type="submission" date="2020-11" db="EMBL/GenBank/DDBJ databases">
        <authorList>
            <person name="Konstantinou D."/>
            <person name="Gkelis S."/>
            <person name="Popin R."/>
            <person name="Fewer D."/>
            <person name="Sivonen K."/>
        </authorList>
    </citation>
    <scope>NUCLEOTIDE SEQUENCE</scope>
    <source>
        <strain evidence="2">TAU-MAC 1115</strain>
    </source>
</reference>
<organism evidence="2 3">
    <name type="scientific">Leptothoe spongobia TAU-MAC 1115</name>
    <dbReference type="NCBI Taxonomy" id="1967444"/>
    <lineage>
        <taxon>Bacteria</taxon>
        <taxon>Bacillati</taxon>
        <taxon>Cyanobacteriota</taxon>
        <taxon>Cyanophyceae</taxon>
        <taxon>Nodosilineales</taxon>
        <taxon>Cymatolegaceae</taxon>
        <taxon>Leptothoe</taxon>
        <taxon>Leptothoe spongobia</taxon>
    </lineage>
</organism>
<evidence type="ECO:0000256" key="1">
    <source>
        <dbReference type="SAM" id="MobiDB-lite"/>
    </source>
</evidence>
<dbReference type="RefSeq" id="WP_215609940.1">
    <property type="nucleotide sequence ID" value="NZ_JADOES010000034.1"/>
</dbReference>
<feature type="region of interest" description="Disordered" evidence="1">
    <location>
        <begin position="274"/>
        <end position="301"/>
    </location>
</feature>
<dbReference type="Pfam" id="PF06685">
    <property type="entry name" value="DUF1186"/>
    <property type="match status" value="1"/>
</dbReference>
<keyword evidence="3" id="KW-1185">Reference proteome</keyword>
<dbReference type="InterPro" id="IPR010602">
    <property type="entry name" value="DUF1186"/>
</dbReference>
<dbReference type="Proteomes" id="UP000717364">
    <property type="component" value="Unassembled WGS sequence"/>
</dbReference>
<dbReference type="EMBL" id="JADOES010000034">
    <property type="protein sequence ID" value="MBT9316873.1"/>
    <property type="molecule type" value="Genomic_DNA"/>
</dbReference>
<comment type="caution">
    <text evidence="2">The sequence shown here is derived from an EMBL/GenBank/DDBJ whole genome shotgun (WGS) entry which is preliminary data.</text>
</comment>
<gene>
    <name evidence="2" type="ORF">IXB50_15700</name>
</gene>
<sequence length="301" mass="34605">MDIAAIMEALKESHDSQLPRKILKQAIVQQEDITPLLIAEFIPAAEKLAEIDANPDYIRHLYALYLLAQFREPQAYQPIIDFVSVPGDIIMDVTGDIVTEDLANILASVCDRNLVPIKQTIENTDVNEYVRSASMRALLILVVEGEISRESVLDYFEEIWPTFRQETDDDDDFIYHSLLMYSLDLCPHESLIEVIRQDYESKRISPDWITIQDLDKAINLGPEGSIQRLSGRRNYFITDIIKSIGWWGCFHSSAPKQKRPLPVGMVQLSGFAELKKTDAKRKKKRQAQKQSRKQNRSKKKR</sequence>
<dbReference type="AlphaFoldDB" id="A0A947GKK1"/>
<protein>
    <submittedName>
        <fullName evidence="2">DUF1186 domain-containing protein</fullName>
    </submittedName>
</protein>
<name>A0A947GKK1_9CYAN</name>
<proteinExistence type="predicted"/>
<accession>A0A947GKK1</accession>
<feature type="compositionally biased region" description="Basic residues" evidence="1">
    <location>
        <begin position="278"/>
        <end position="301"/>
    </location>
</feature>